<dbReference type="Pfam" id="PF13668">
    <property type="entry name" value="Ferritin_2"/>
    <property type="match status" value="1"/>
</dbReference>
<proteinExistence type="predicted"/>
<evidence type="ECO:0000313" key="2">
    <source>
        <dbReference type="RefSeq" id="XP_016723176.1"/>
    </source>
</evidence>
<dbReference type="KEGG" id="ghi:107935133"/>
<dbReference type="STRING" id="3635.A0A1U8M8L1"/>
<dbReference type="GeneID" id="107935133"/>
<sequence length="313" mass="33988">MALAPCFVSFAAIVFISSFINSLLLPSAHPLDLNATILPIFDVDLLEFSLNLEYLEADFFLFGSFGQGLERVAPNLTRGSPPPIGAQKANLDSITNGLILQFGYQEVGHIKAIINVVRGFPRPQLDLSASTFAKVMDQAFDRPLQPPFNPYANNVSFLIAAYLIPYVGLTGYVDTIPKLFSTTSRKLVSGLLGIESGQDAVIRALLYPLRQVKVPPYDIDVDEFTRRISNLRNTLGRAGSKDEGLTVQVNEGAEGRVQGNVLAGDQFSLAYNRTPEEILRIVYGSGNASIPGGFFPKGAGGRIARSHLPNGYH</sequence>
<dbReference type="PaxDb" id="3635-A0A1U8M8L1"/>
<reference evidence="2" key="2">
    <citation type="submission" date="2025-08" db="UniProtKB">
        <authorList>
            <consortium name="RefSeq"/>
        </authorList>
    </citation>
    <scope>IDENTIFICATION</scope>
</reference>
<dbReference type="OMA" id="MDKEWAR"/>
<dbReference type="Proteomes" id="UP000818029">
    <property type="component" value="Chromosome A09"/>
</dbReference>
<name>A0A1U8M8L1_GOSHI</name>
<organism evidence="1 2">
    <name type="scientific">Gossypium hirsutum</name>
    <name type="common">Upland cotton</name>
    <name type="synonym">Gossypium mexicanum</name>
    <dbReference type="NCBI Taxonomy" id="3635"/>
    <lineage>
        <taxon>Eukaryota</taxon>
        <taxon>Viridiplantae</taxon>
        <taxon>Streptophyta</taxon>
        <taxon>Embryophyta</taxon>
        <taxon>Tracheophyta</taxon>
        <taxon>Spermatophyta</taxon>
        <taxon>Magnoliopsida</taxon>
        <taxon>eudicotyledons</taxon>
        <taxon>Gunneridae</taxon>
        <taxon>Pentapetalae</taxon>
        <taxon>rosids</taxon>
        <taxon>malvids</taxon>
        <taxon>Malvales</taxon>
        <taxon>Malvaceae</taxon>
        <taxon>Malvoideae</taxon>
        <taxon>Gossypium</taxon>
    </lineage>
</organism>
<keyword evidence="1" id="KW-1185">Reference proteome</keyword>
<dbReference type="PANTHER" id="PTHR31694">
    <property type="entry name" value="DESICCATION-LIKE PROTEIN"/>
    <property type="match status" value="1"/>
</dbReference>
<dbReference type="RefSeq" id="XP_016723176.1">
    <property type="nucleotide sequence ID" value="XM_016867687.2"/>
</dbReference>
<reference evidence="1" key="1">
    <citation type="journal article" date="2020" name="Nat. Genet.">
        <title>Genomic diversifications of five Gossypium allopolyploid species and their impact on cotton improvement.</title>
        <authorList>
            <person name="Chen Z.J."/>
            <person name="Sreedasyam A."/>
            <person name="Ando A."/>
            <person name="Song Q."/>
            <person name="De Santiago L.M."/>
            <person name="Hulse-Kemp A.M."/>
            <person name="Ding M."/>
            <person name="Ye W."/>
            <person name="Kirkbride R.C."/>
            <person name="Jenkins J."/>
            <person name="Plott C."/>
            <person name="Lovell J."/>
            <person name="Lin Y.M."/>
            <person name="Vaughn R."/>
            <person name="Liu B."/>
            <person name="Simpson S."/>
            <person name="Scheffler B.E."/>
            <person name="Wen L."/>
            <person name="Saski C.A."/>
            <person name="Grover C.E."/>
            <person name="Hu G."/>
            <person name="Conover J.L."/>
            <person name="Carlson J.W."/>
            <person name="Shu S."/>
            <person name="Boston L.B."/>
            <person name="Williams M."/>
            <person name="Peterson D.G."/>
            <person name="McGee K."/>
            <person name="Jones D.C."/>
            <person name="Wendel J.F."/>
            <person name="Stelly D.M."/>
            <person name="Grimwood J."/>
            <person name="Schmutz J."/>
        </authorList>
    </citation>
    <scope>NUCLEOTIDE SEQUENCE [LARGE SCALE GENOMIC DNA]</scope>
    <source>
        <strain evidence="1">cv. TM-1</strain>
    </source>
</reference>
<protein>
    <submittedName>
        <fullName evidence="2">Desiccation-related protein PCC13-62</fullName>
    </submittedName>
</protein>
<dbReference type="InterPro" id="IPR052965">
    <property type="entry name" value="Pigment-catalase-like"/>
</dbReference>
<gene>
    <name evidence="2" type="primary">LOC107935133</name>
</gene>
<accession>A0A1U8M8L1</accession>
<dbReference type="OrthoDB" id="1001765at2759"/>
<evidence type="ECO:0000313" key="1">
    <source>
        <dbReference type="Proteomes" id="UP000818029"/>
    </source>
</evidence>
<dbReference type="PANTHER" id="PTHR31694:SF12">
    <property type="entry name" value="DESICCATION-LIKE PROTEIN"/>
    <property type="match status" value="1"/>
</dbReference>
<dbReference type="AlphaFoldDB" id="A0A1U8M8L1"/>